<keyword evidence="1" id="KW-0472">Membrane</keyword>
<accession>A0A3B1AJH5</accession>
<evidence type="ECO:0000313" key="2">
    <source>
        <dbReference type="EMBL" id="VAX06076.1"/>
    </source>
</evidence>
<organism evidence="2">
    <name type="scientific">hydrothermal vent metagenome</name>
    <dbReference type="NCBI Taxonomy" id="652676"/>
    <lineage>
        <taxon>unclassified sequences</taxon>
        <taxon>metagenomes</taxon>
        <taxon>ecological metagenomes</taxon>
    </lineage>
</organism>
<gene>
    <name evidence="2" type="ORF">MNBD_GAMMA26-903</name>
</gene>
<name>A0A3B1AJH5_9ZZZZ</name>
<keyword evidence="1" id="KW-0812">Transmembrane</keyword>
<feature type="transmembrane region" description="Helical" evidence="1">
    <location>
        <begin position="48"/>
        <end position="66"/>
    </location>
</feature>
<reference evidence="2" key="1">
    <citation type="submission" date="2018-06" db="EMBL/GenBank/DDBJ databases">
        <authorList>
            <person name="Zhirakovskaya E."/>
        </authorList>
    </citation>
    <scope>NUCLEOTIDE SEQUENCE</scope>
</reference>
<sequence length="153" mass="17377">MNEHNQKFMPELAKQVEDYQRIKAPAGFAIRVSHAATTHRPVPISSRWFLAPALAASIVLLAIILWSQNNKLPDKMIEPYYQLPHLSEVSDWLSEEQYNMTIPTMSELTALPLMPSWHDLEEEEIPPTQPQSLHFLPTDSPAIAYLHHTGASI</sequence>
<dbReference type="AlphaFoldDB" id="A0A3B1AJH5"/>
<dbReference type="EMBL" id="UOFX01000011">
    <property type="protein sequence ID" value="VAX06076.1"/>
    <property type="molecule type" value="Genomic_DNA"/>
</dbReference>
<keyword evidence="1" id="KW-1133">Transmembrane helix</keyword>
<protein>
    <submittedName>
        <fullName evidence="2">Uncharacterized protein</fullName>
    </submittedName>
</protein>
<evidence type="ECO:0000256" key="1">
    <source>
        <dbReference type="SAM" id="Phobius"/>
    </source>
</evidence>
<proteinExistence type="predicted"/>